<feature type="domain" description="Glucose-methanol-choline oxidoreductase N-terminal" evidence="7">
    <location>
        <begin position="112"/>
        <end position="135"/>
    </location>
</feature>
<evidence type="ECO:0000256" key="2">
    <source>
        <dbReference type="ARBA" id="ARBA00010790"/>
    </source>
</evidence>
<dbReference type="Pfam" id="PF00732">
    <property type="entry name" value="GMC_oxred_N"/>
    <property type="match status" value="1"/>
</dbReference>
<dbReference type="InterPro" id="IPR012132">
    <property type="entry name" value="GMC_OxRdtase"/>
</dbReference>
<evidence type="ECO:0000313" key="10">
    <source>
        <dbReference type="Proteomes" id="UP001642540"/>
    </source>
</evidence>
<keyword evidence="6" id="KW-0732">Signal</keyword>
<dbReference type="Pfam" id="PF05199">
    <property type="entry name" value="GMC_oxred_C"/>
    <property type="match status" value="1"/>
</dbReference>
<accession>A0ABP1Q7C9</accession>
<comment type="caution">
    <text evidence="9">The sequence shown here is derived from an EMBL/GenBank/DDBJ whole genome shotgun (WGS) entry which is preliminary data.</text>
</comment>
<keyword evidence="10" id="KW-1185">Reference proteome</keyword>
<comment type="cofactor">
    <cofactor evidence="1">
        <name>FAD</name>
        <dbReference type="ChEBI" id="CHEBI:57692"/>
    </cofactor>
</comment>
<feature type="chain" id="PRO_5045117603" description="Glucose-methanol-choline oxidoreductase N-terminal domain-containing protein" evidence="6">
    <location>
        <begin position="23"/>
        <end position="587"/>
    </location>
</feature>
<evidence type="ECO:0000256" key="5">
    <source>
        <dbReference type="RuleBase" id="RU003968"/>
    </source>
</evidence>
<evidence type="ECO:0000256" key="6">
    <source>
        <dbReference type="SAM" id="SignalP"/>
    </source>
</evidence>
<evidence type="ECO:0000256" key="3">
    <source>
        <dbReference type="ARBA" id="ARBA00022630"/>
    </source>
</evidence>
<evidence type="ECO:0000259" key="7">
    <source>
        <dbReference type="PROSITE" id="PS00623"/>
    </source>
</evidence>
<dbReference type="PROSITE" id="PS00623">
    <property type="entry name" value="GMC_OXRED_1"/>
    <property type="match status" value="1"/>
</dbReference>
<evidence type="ECO:0000313" key="9">
    <source>
        <dbReference type="EMBL" id="CAL8091965.1"/>
    </source>
</evidence>
<dbReference type="SUPFAM" id="SSF51905">
    <property type="entry name" value="FAD/NAD(P)-binding domain"/>
    <property type="match status" value="1"/>
</dbReference>
<dbReference type="PROSITE" id="PS00624">
    <property type="entry name" value="GMC_OXRED_2"/>
    <property type="match status" value="1"/>
</dbReference>
<protein>
    <recommendedName>
        <fullName evidence="7 8">Glucose-methanol-choline oxidoreductase N-terminal domain-containing protein</fullName>
    </recommendedName>
</protein>
<evidence type="ECO:0000256" key="4">
    <source>
        <dbReference type="ARBA" id="ARBA00022827"/>
    </source>
</evidence>
<dbReference type="Gene3D" id="3.30.560.10">
    <property type="entry name" value="Glucose Oxidase, domain 3"/>
    <property type="match status" value="1"/>
</dbReference>
<organism evidence="9 10">
    <name type="scientific">Orchesella dallaii</name>
    <dbReference type="NCBI Taxonomy" id="48710"/>
    <lineage>
        <taxon>Eukaryota</taxon>
        <taxon>Metazoa</taxon>
        <taxon>Ecdysozoa</taxon>
        <taxon>Arthropoda</taxon>
        <taxon>Hexapoda</taxon>
        <taxon>Collembola</taxon>
        <taxon>Entomobryomorpha</taxon>
        <taxon>Entomobryoidea</taxon>
        <taxon>Orchesellidae</taxon>
        <taxon>Orchesellinae</taxon>
        <taxon>Orchesella</taxon>
    </lineage>
</organism>
<dbReference type="PANTHER" id="PTHR11552">
    <property type="entry name" value="GLUCOSE-METHANOL-CHOLINE GMC OXIDOREDUCTASE"/>
    <property type="match status" value="1"/>
</dbReference>
<evidence type="ECO:0000259" key="8">
    <source>
        <dbReference type="PROSITE" id="PS00624"/>
    </source>
</evidence>
<dbReference type="EMBL" id="CAXLJM020000025">
    <property type="protein sequence ID" value="CAL8091965.1"/>
    <property type="molecule type" value="Genomic_DNA"/>
</dbReference>
<dbReference type="InterPro" id="IPR000172">
    <property type="entry name" value="GMC_OxRdtase_N"/>
</dbReference>
<dbReference type="PIRSF" id="PIRSF000137">
    <property type="entry name" value="Alcohol_oxidase"/>
    <property type="match status" value="1"/>
</dbReference>
<name>A0ABP1Q7C9_9HEXA</name>
<comment type="similarity">
    <text evidence="2 5">Belongs to the GMC oxidoreductase family.</text>
</comment>
<keyword evidence="4 5" id="KW-0274">FAD</keyword>
<reference evidence="9 10" key="1">
    <citation type="submission" date="2024-08" db="EMBL/GenBank/DDBJ databases">
        <authorList>
            <person name="Cucini C."/>
            <person name="Frati F."/>
        </authorList>
    </citation>
    <scope>NUCLEOTIDE SEQUENCE [LARGE SCALE GENOMIC DNA]</scope>
</reference>
<dbReference type="InterPro" id="IPR036188">
    <property type="entry name" value="FAD/NAD-bd_sf"/>
</dbReference>
<evidence type="ECO:0000256" key="1">
    <source>
        <dbReference type="ARBA" id="ARBA00001974"/>
    </source>
</evidence>
<gene>
    <name evidence="9" type="ORF">ODALV1_LOCUS8077</name>
</gene>
<feature type="domain" description="Glucose-methanol-choline oxidoreductase N-terminal" evidence="8">
    <location>
        <begin position="289"/>
        <end position="303"/>
    </location>
</feature>
<feature type="signal peptide" evidence="6">
    <location>
        <begin position="1"/>
        <end position="22"/>
    </location>
</feature>
<dbReference type="Proteomes" id="UP001642540">
    <property type="component" value="Unassembled WGS sequence"/>
</dbReference>
<dbReference type="PANTHER" id="PTHR11552:SF147">
    <property type="entry name" value="CHOLINE DEHYDROGENASE, MITOCHONDRIAL"/>
    <property type="match status" value="1"/>
</dbReference>
<keyword evidence="3 5" id="KW-0285">Flavoprotein</keyword>
<dbReference type="SUPFAM" id="SSF54373">
    <property type="entry name" value="FAD-linked reductases, C-terminal domain"/>
    <property type="match status" value="1"/>
</dbReference>
<dbReference type="Gene3D" id="3.50.50.60">
    <property type="entry name" value="FAD/NAD(P)-binding domain"/>
    <property type="match status" value="1"/>
</dbReference>
<dbReference type="InterPro" id="IPR007867">
    <property type="entry name" value="GMC_OxRtase_C"/>
</dbReference>
<sequence length="587" mass="64946">MEHSSIYRVFIITFLRLQLITASPPHQKVSQTFDFVIVGGGTAGCALARRLSDSGEHSVLVLEAGILPHPDLDVPALGHRFLTNPNYTRTYYSIPQRNAGLENGGVATHMEGRTLGGSSSVNSFFFNRGNPEDYNTWAEITGDVSWRYENLMKYFQRTENYAGIFASDQHGRGGPITVSLNKYVPLLNEWLGAGQFLGYPIADPNGPQKISFCPVEYSKRSGRRVSSYTGYLKPVLGSRPNLRVILRAEARRVIFNGNQAVGVQFRSNVDGIPSDSVVYARKEIILSAGAIETPALLMKSGIGPKNVLDAARIRPVKYLNVGQNLQNHITVRLDIVINNRSLAFIEERDLNPQTWKYFNEVGDGPYASYSGFGGQAFISTTRQGNQTNIPDIQLAYLGSPGVPGMFPERTNIQMADWEVATALSVVLVNPLSRGTLTLNLTDVNSSPVIDFQYLTHPEDMRVMIDGIEMAMKVFENTPQFRKLGARFPPNLFPDCEHLEFRSRYFWECHAKQASSAYLHASGTCAMGSGAEDPLAVLDSKLRVIGIRGLRVVDASIMPTIPRANLQAAVYAIAEKASDMILEQWRKS</sequence>
<proteinExistence type="inferred from homology"/>